<keyword evidence="1" id="KW-0812">Transmembrane</keyword>
<feature type="transmembrane region" description="Helical" evidence="1">
    <location>
        <begin position="31"/>
        <end position="51"/>
    </location>
</feature>
<sequence>MENNYTENRYYDEDEINLITLILKMLSHTKLIVITVILAIIAALVYGFAIYEPQYDLNAKYEYRLTPNSTFSNLYGIEYIKADSILDKMTHIDTIKQFINDKGLDSKKYNPEKFLNDKEITLKDNIISVSFSKKSAENAAIYKDYINYCVEIINDEIKSKLVLDINKAIPTIESEIATLNQIEFAYENTNSTNYNMINSLKVYINHLNNQKNIAENGAIKVFSDFTEPKSSTRGKTMLIICFVVLVIGAAADFFICFLDTHIYFSDDLDNDRNVKRRVLSFIPLYKNNELSNKEFEYILNKLADKKEIAVTAITSKKSVDIISKGLKANSNDKNIITLPTFTEDPNVLKTIKDNITTLVILNAGENTVTEAKNFVNDCHIINSDNYYFIINGINVSDKAVTKFEDDSKYIKYNFFKFRSYKEHYKKYLG</sequence>
<feature type="transmembrane region" description="Helical" evidence="1">
    <location>
        <begin position="238"/>
        <end position="264"/>
    </location>
</feature>
<organism evidence="2 3">
    <name type="scientific">Bullifex porci</name>
    <dbReference type="NCBI Taxonomy" id="2606638"/>
    <lineage>
        <taxon>Bacteria</taxon>
        <taxon>Pseudomonadati</taxon>
        <taxon>Spirochaetota</taxon>
        <taxon>Spirochaetia</taxon>
        <taxon>Spirochaetales</taxon>
        <taxon>Spirochaetaceae</taxon>
        <taxon>Bullifex</taxon>
    </lineage>
</organism>
<comment type="caution">
    <text evidence="2">The sequence shown here is derived from an EMBL/GenBank/DDBJ whole genome shotgun (WGS) entry which is preliminary data.</text>
</comment>
<dbReference type="Proteomes" id="UP000460549">
    <property type="component" value="Unassembled WGS sequence"/>
</dbReference>
<gene>
    <name evidence="2" type="ORF">FYJ80_11265</name>
</gene>
<name>A0A7X2TRA8_9SPIO</name>
<dbReference type="RefSeq" id="WP_154426986.1">
    <property type="nucleotide sequence ID" value="NZ_VUNN01000039.1"/>
</dbReference>
<evidence type="ECO:0000313" key="3">
    <source>
        <dbReference type="Proteomes" id="UP000460549"/>
    </source>
</evidence>
<protein>
    <submittedName>
        <fullName evidence="2">Uncharacterized protein</fullName>
    </submittedName>
</protein>
<keyword evidence="1" id="KW-1133">Transmembrane helix</keyword>
<reference evidence="2 3" key="1">
    <citation type="submission" date="2019-08" db="EMBL/GenBank/DDBJ databases">
        <title>In-depth cultivation of the pig gut microbiome towards novel bacterial diversity and tailored functional studies.</title>
        <authorList>
            <person name="Wylensek D."/>
            <person name="Hitch T.C.A."/>
            <person name="Clavel T."/>
        </authorList>
    </citation>
    <scope>NUCLEOTIDE SEQUENCE [LARGE SCALE GENOMIC DNA]</scope>
    <source>
        <strain evidence="2 3">NM-380-WT-3C1</strain>
    </source>
</reference>
<dbReference type="EMBL" id="VUNN01000039">
    <property type="protein sequence ID" value="MSU07326.1"/>
    <property type="molecule type" value="Genomic_DNA"/>
</dbReference>
<keyword evidence="1" id="KW-0472">Membrane</keyword>
<evidence type="ECO:0000256" key="1">
    <source>
        <dbReference type="SAM" id="Phobius"/>
    </source>
</evidence>
<proteinExistence type="predicted"/>
<accession>A0A7X2TRA8</accession>
<keyword evidence="3" id="KW-1185">Reference proteome</keyword>
<dbReference type="AlphaFoldDB" id="A0A7X2TRA8"/>
<evidence type="ECO:0000313" key="2">
    <source>
        <dbReference type="EMBL" id="MSU07326.1"/>
    </source>
</evidence>